<dbReference type="GO" id="GO:0160148">
    <property type="term" value="F:tRNA pseudouridine(55) synthase activity"/>
    <property type="evidence" value="ECO:0007669"/>
    <property type="project" value="UniProtKB-EC"/>
</dbReference>
<dbReference type="Gene3D" id="3.30.2350.10">
    <property type="entry name" value="Pseudouridine synthase"/>
    <property type="match status" value="1"/>
</dbReference>
<feature type="domain" description="tRNA pseudouridylate synthase B C-terminal" evidence="7">
    <location>
        <begin position="170"/>
        <end position="210"/>
    </location>
</feature>
<dbReference type="Pfam" id="PF01509">
    <property type="entry name" value="TruB_N"/>
    <property type="match status" value="1"/>
</dbReference>
<dbReference type="InterPro" id="IPR020103">
    <property type="entry name" value="PsdUridine_synth_cat_dom_sf"/>
</dbReference>
<dbReference type="EC" id="5.4.99.25" evidence="5"/>
<sequence>MDGILLINKPAGMTSHDVVNCIRRLLHTKKVGHCGTLDPDATGVLVLCIGKATKALQFLTSEEKEYIATLSLGKSTDTYDASGTVLETKEFQGVDHVEEVLLSFLGAQKQMPPIYSAIKVNGKKLYEYARNGEDVHIEPRDIVIKDIQLLEQKDNIIRFQVKCSKGTYIRSLCVDIARKLGYPGHMSHLIRSQSGHFLLKDCVSLEDVEKGHFHLLSLEEAFAHFEKYEVEDENIVIHGKTIKSDIDHQVVVVNREGKVLAVYGPDGKGYLKSVRGLF</sequence>
<dbReference type="InterPro" id="IPR014780">
    <property type="entry name" value="tRNA_psdUridine_synth_TruB"/>
</dbReference>
<keyword evidence="4 5" id="KW-0413">Isomerase</keyword>
<proteinExistence type="inferred from homology"/>
<evidence type="ECO:0000259" key="6">
    <source>
        <dbReference type="Pfam" id="PF01509"/>
    </source>
</evidence>
<reference evidence="8 9" key="1">
    <citation type="submission" date="2019-03" db="EMBL/GenBank/DDBJ databases">
        <title>Genomic Encyclopedia of Type Strains, Phase IV (KMG-IV): sequencing the most valuable type-strain genomes for metagenomic binning, comparative biology and taxonomic classification.</title>
        <authorList>
            <person name="Goeker M."/>
        </authorList>
    </citation>
    <scope>NUCLEOTIDE SEQUENCE [LARGE SCALE GENOMIC DNA]</scope>
    <source>
        <strain evidence="8 9">DSM 29487</strain>
    </source>
</reference>
<dbReference type="Proteomes" id="UP000295515">
    <property type="component" value="Unassembled WGS sequence"/>
</dbReference>
<comment type="catalytic activity">
    <reaction evidence="1 5">
        <text>uridine(55) in tRNA = pseudouridine(55) in tRNA</text>
        <dbReference type="Rhea" id="RHEA:42532"/>
        <dbReference type="Rhea" id="RHEA-COMP:10101"/>
        <dbReference type="Rhea" id="RHEA-COMP:10102"/>
        <dbReference type="ChEBI" id="CHEBI:65314"/>
        <dbReference type="ChEBI" id="CHEBI:65315"/>
        <dbReference type="EC" id="5.4.99.25"/>
    </reaction>
</comment>
<comment type="caution">
    <text evidence="8">The sequence shown here is derived from an EMBL/GenBank/DDBJ whole genome shotgun (WGS) entry which is preliminary data.</text>
</comment>
<evidence type="ECO:0000256" key="3">
    <source>
        <dbReference type="ARBA" id="ARBA00022694"/>
    </source>
</evidence>
<keyword evidence="9" id="KW-1185">Reference proteome</keyword>
<dbReference type="GO" id="GO:1990481">
    <property type="term" value="P:mRNA pseudouridine synthesis"/>
    <property type="evidence" value="ECO:0007669"/>
    <property type="project" value="TreeGrafter"/>
</dbReference>
<evidence type="ECO:0000256" key="1">
    <source>
        <dbReference type="ARBA" id="ARBA00000385"/>
    </source>
</evidence>
<dbReference type="FunFam" id="3.30.2350.10:FF:000011">
    <property type="entry name" value="tRNA pseudouridine synthase B"/>
    <property type="match status" value="1"/>
</dbReference>
<dbReference type="GO" id="GO:0003723">
    <property type="term" value="F:RNA binding"/>
    <property type="evidence" value="ECO:0007669"/>
    <property type="project" value="InterPro"/>
</dbReference>
<dbReference type="PANTHER" id="PTHR13767:SF2">
    <property type="entry name" value="PSEUDOURIDYLATE SYNTHASE TRUB1"/>
    <property type="match status" value="1"/>
</dbReference>
<protein>
    <recommendedName>
        <fullName evidence="5">tRNA pseudouridine synthase B</fullName>
        <ecNumber evidence="5">5.4.99.25</ecNumber>
    </recommendedName>
    <alternativeName>
        <fullName evidence="5">tRNA pseudouridine(55) synthase</fullName>
        <shortName evidence="5">Psi55 synthase</shortName>
    </alternativeName>
    <alternativeName>
        <fullName evidence="5">tRNA pseudouridylate synthase</fullName>
    </alternativeName>
    <alternativeName>
        <fullName evidence="5">tRNA-uridine isomerase</fullName>
    </alternativeName>
</protein>
<dbReference type="InterPro" id="IPR002501">
    <property type="entry name" value="PsdUridine_synth_N"/>
</dbReference>
<dbReference type="GO" id="GO:0031119">
    <property type="term" value="P:tRNA pseudouridine synthesis"/>
    <property type="evidence" value="ECO:0007669"/>
    <property type="project" value="UniProtKB-UniRule"/>
</dbReference>
<dbReference type="Pfam" id="PF16198">
    <property type="entry name" value="TruB_C_2"/>
    <property type="match status" value="1"/>
</dbReference>
<dbReference type="HAMAP" id="MF_01080">
    <property type="entry name" value="TruB_bact"/>
    <property type="match status" value="1"/>
</dbReference>
<feature type="domain" description="Pseudouridine synthase II N-terminal" evidence="6">
    <location>
        <begin position="23"/>
        <end position="169"/>
    </location>
</feature>
<evidence type="ECO:0000313" key="9">
    <source>
        <dbReference type="Proteomes" id="UP000295515"/>
    </source>
</evidence>
<comment type="similarity">
    <text evidence="2 5">Belongs to the pseudouridine synthase TruB family. Type 1 subfamily.</text>
</comment>
<dbReference type="NCBIfam" id="TIGR00431">
    <property type="entry name" value="TruB"/>
    <property type="match status" value="1"/>
</dbReference>
<dbReference type="PANTHER" id="PTHR13767">
    <property type="entry name" value="TRNA-PSEUDOURIDINE SYNTHASE"/>
    <property type="match status" value="1"/>
</dbReference>
<evidence type="ECO:0000259" key="7">
    <source>
        <dbReference type="Pfam" id="PF16198"/>
    </source>
</evidence>
<accession>A0A4R3YM35</accession>
<evidence type="ECO:0000256" key="5">
    <source>
        <dbReference type="HAMAP-Rule" id="MF_01080"/>
    </source>
</evidence>
<evidence type="ECO:0000256" key="2">
    <source>
        <dbReference type="ARBA" id="ARBA00005642"/>
    </source>
</evidence>
<name>A0A4R3YM35_9FIRM</name>
<dbReference type="GeneID" id="98916485"/>
<evidence type="ECO:0000313" key="8">
    <source>
        <dbReference type="EMBL" id="TCV92538.1"/>
    </source>
</evidence>
<dbReference type="AlphaFoldDB" id="A0A4R3YM35"/>
<comment type="function">
    <text evidence="5">Responsible for synthesis of pseudouridine from uracil-55 in the psi GC loop of transfer RNAs.</text>
</comment>
<evidence type="ECO:0000256" key="4">
    <source>
        <dbReference type="ARBA" id="ARBA00023235"/>
    </source>
</evidence>
<dbReference type="InterPro" id="IPR032819">
    <property type="entry name" value="TruB_C"/>
</dbReference>
<organism evidence="8 9">
    <name type="scientific">Longibaculum muris</name>
    <dbReference type="NCBI Taxonomy" id="1796628"/>
    <lineage>
        <taxon>Bacteria</taxon>
        <taxon>Bacillati</taxon>
        <taxon>Bacillota</taxon>
        <taxon>Erysipelotrichia</taxon>
        <taxon>Erysipelotrichales</taxon>
        <taxon>Coprobacillaceae</taxon>
        <taxon>Longibaculum</taxon>
    </lineage>
</organism>
<dbReference type="SUPFAM" id="SSF55120">
    <property type="entry name" value="Pseudouridine synthase"/>
    <property type="match status" value="1"/>
</dbReference>
<dbReference type="EMBL" id="SMCQ01000026">
    <property type="protein sequence ID" value="TCV92538.1"/>
    <property type="molecule type" value="Genomic_DNA"/>
</dbReference>
<gene>
    <name evidence="5" type="primary">truB</name>
    <name evidence="8" type="ORF">EDD60_12621</name>
</gene>
<keyword evidence="3 5" id="KW-0819">tRNA processing</keyword>
<feature type="active site" description="Nucleophile" evidence="5">
    <location>
        <position position="38"/>
    </location>
</feature>
<dbReference type="RefSeq" id="WP_066444488.1">
    <property type="nucleotide sequence ID" value="NZ_JANKBF010000023.1"/>
</dbReference>
<dbReference type="CDD" id="cd02573">
    <property type="entry name" value="PseudoU_synth_EcTruB"/>
    <property type="match status" value="1"/>
</dbReference>